<dbReference type="RefSeq" id="WP_017885544.1">
    <property type="nucleotide sequence ID" value="NZ_JAHEWX010000014.1"/>
</dbReference>
<evidence type="ECO:0008006" key="3">
    <source>
        <dbReference type="Google" id="ProtNLM"/>
    </source>
</evidence>
<dbReference type="GeneID" id="99624990"/>
<dbReference type="AlphaFoldDB" id="A0A9Q2W2V6"/>
<dbReference type="EMBL" id="JAHEWX010000014">
    <property type="protein sequence ID" value="MBT1542357.1"/>
    <property type="molecule type" value="Genomic_DNA"/>
</dbReference>
<protein>
    <recommendedName>
        <fullName evidence="3">Pilus assembly protein PilM</fullName>
    </recommendedName>
</protein>
<proteinExistence type="predicted"/>
<accession>A0A9Q2W2V6</accession>
<sequence>MSKSIVGVDIGAAAIRSVEVQDADRARPTILRFAEVPVPVGATKQGEVLEPNTVAVALRQLWSIGRFRSKDVTTDAGGTAAG</sequence>
<name>A0A9Q2W2V6_9MICO</name>
<evidence type="ECO:0000313" key="1">
    <source>
        <dbReference type="EMBL" id="MBT1542357.1"/>
    </source>
</evidence>
<reference evidence="1" key="1">
    <citation type="submission" date="2021-05" db="EMBL/GenBank/DDBJ databases">
        <title>Whole genome sequence of Curtobacterium flaccumfaciens pv. flaccumfaciens strain CFBP 3417.</title>
        <authorList>
            <person name="Osdaghi E."/>
            <person name="Taghouti G."/>
            <person name="Portier P."/>
            <person name="Fazliarab A."/>
            <person name="Taghavi S.M."/>
            <person name="Briand M."/>
            <person name="Le-Saux M."/>
            <person name="Jacques M.-A."/>
        </authorList>
    </citation>
    <scope>NUCLEOTIDE SEQUENCE</scope>
    <source>
        <strain evidence="1">CFBP 3417</strain>
    </source>
</reference>
<dbReference type="Gene3D" id="3.30.420.40">
    <property type="match status" value="1"/>
</dbReference>
<gene>
    <name evidence="1" type="ORF">KK103_11340</name>
</gene>
<dbReference type="Proteomes" id="UP000709437">
    <property type="component" value="Unassembled WGS sequence"/>
</dbReference>
<organism evidence="1 2">
    <name type="scientific">Curtobacterium flaccumfaciens pv. flaccumfaciens</name>
    <dbReference type="NCBI Taxonomy" id="138532"/>
    <lineage>
        <taxon>Bacteria</taxon>
        <taxon>Bacillati</taxon>
        <taxon>Actinomycetota</taxon>
        <taxon>Actinomycetes</taxon>
        <taxon>Micrococcales</taxon>
        <taxon>Microbacteriaceae</taxon>
        <taxon>Curtobacterium</taxon>
    </lineage>
</organism>
<evidence type="ECO:0000313" key="2">
    <source>
        <dbReference type="Proteomes" id="UP000709437"/>
    </source>
</evidence>
<comment type="caution">
    <text evidence="1">The sequence shown here is derived from an EMBL/GenBank/DDBJ whole genome shotgun (WGS) entry which is preliminary data.</text>
</comment>